<feature type="domain" description="HTH gntR-type" evidence="4">
    <location>
        <begin position="381"/>
        <end position="448"/>
    </location>
</feature>
<dbReference type="RefSeq" id="WP_014174152.1">
    <property type="nucleotide sequence ID" value="NC_016582.1"/>
</dbReference>
<evidence type="ECO:0000313" key="5">
    <source>
        <dbReference type="EMBL" id="ADI04673.1"/>
    </source>
</evidence>
<dbReference type="eggNOG" id="COG3415">
    <property type="taxonomic scope" value="Bacteria"/>
</dbReference>
<organism evidence="5 6">
    <name type="scientific">Streptomyces bingchenggensis (strain BCW-1)</name>
    <dbReference type="NCBI Taxonomy" id="749414"/>
    <lineage>
        <taxon>Bacteria</taxon>
        <taxon>Bacillati</taxon>
        <taxon>Actinomycetota</taxon>
        <taxon>Actinomycetes</taxon>
        <taxon>Kitasatosporales</taxon>
        <taxon>Streptomycetaceae</taxon>
        <taxon>Streptomyces</taxon>
    </lineage>
</organism>
<evidence type="ECO:0000256" key="1">
    <source>
        <dbReference type="ARBA" id="ARBA00023015"/>
    </source>
</evidence>
<dbReference type="GO" id="GO:0003677">
    <property type="term" value="F:DNA binding"/>
    <property type="evidence" value="ECO:0007669"/>
    <property type="project" value="UniProtKB-KW"/>
</dbReference>
<dbReference type="InterPro" id="IPR008920">
    <property type="entry name" value="TF_FadR/GntR_C"/>
</dbReference>
<evidence type="ECO:0000256" key="3">
    <source>
        <dbReference type="ARBA" id="ARBA00023163"/>
    </source>
</evidence>
<dbReference type="STRING" id="749414.SBI_01552"/>
<keyword evidence="2" id="KW-0238">DNA-binding</keyword>
<dbReference type="SMART" id="SM00895">
    <property type="entry name" value="FCD"/>
    <property type="match status" value="1"/>
</dbReference>
<evidence type="ECO:0000313" key="6">
    <source>
        <dbReference type="Proteomes" id="UP000000377"/>
    </source>
</evidence>
<dbReference type="InterPro" id="IPR000524">
    <property type="entry name" value="Tscrpt_reg_HTH_GntR"/>
</dbReference>
<keyword evidence="1" id="KW-0805">Transcription regulation</keyword>
<dbReference type="PATRIC" id="fig|749414.3.peg.1601"/>
<dbReference type="SUPFAM" id="SSF48008">
    <property type="entry name" value="GntR ligand-binding domain-like"/>
    <property type="match status" value="1"/>
</dbReference>
<dbReference type="PANTHER" id="PTHR43537">
    <property type="entry name" value="TRANSCRIPTIONAL REGULATOR, GNTR FAMILY"/>
    <property type="match status" value="1"/>
</dbReference>
<dbReference type="Pfam" id="PF00392">
    <property type="entry name" value="GntR"/>
    <property type="match status" value="1"/>
</dbReference>
<protein>
    <submittedName>
        <fullName evidence="5">Putative transposase</fullName>
    </submittedName>
</protein>
<proteinExistence type="predicted"/>
<evidence type="ECO:0000256" key="2">
    <source>
        <dbReference type="ARBA" id="ARBA00023125"/>
    </source>
</evidence>
<dbReference type="eggNOG" id="COG1802">
    <property type="taxonomic scope" value="Bacteria"/>
</dbReference>
<accession>D7CFD7</accession>
<dbReference type="Pfam" id="PF13565">
    <property type="entry name" value="HTH_32"/>
    <property type="match status" value="1"/>
</dbReference>
<evidence type="ECO:0000259" key="4">
    <source>
        <dbReference type="PROSITE" id="PS50949"/>
    </source>
</evidence>
<keyword evidence="6" id="KW-1185">Reference proteome</keyword>
<reference evidence="5 6" key="1">
    <citation type="journal article" date="2010" name="J. Bacteriol.">
        <title>Genome sequence of the milbemycin-producing bacterium Streptomyces bingchenggensis.</title>
        <authorList>
            <person name="Wang X.J."/>
            <person name="Yan Y.J."/>
            <person name="Zhang B."/>
            <person name="An J."/>
            <person name="Wang J.J."/>
            <person name="Tian J."/>
            <person name="Jiang L."/>
            <person name="Chen Y.H."/>
            <person name="Huang S.X."/>
            <person name="Yin M."/>
            <person name="Zhang J."/>
            <person name="Gao A.L."/>
            <person name="Liu C.X."/>
            <person name="Zhu Z.X."/>
            <person name="Xiang W.S."/>
        </authorList>
    </citation>
    <scope>NUCLEOTIDE SEQUENCE [LARGE SCALE GENOMIC DNA]</scope>
    <source>
        <strain evidence="5 6">BCW-1</strain>
    </source>
</reference>
<dbReference type="PROSITE" id="PS50949">
    <property type="entry name" value="HTH_GNTR"/>
    <property type="match status" value="1"/>
</dbReference>
<dbReference type="AlphaFoldDB" id="D7CFD7"/>
<dbReference type="EMBL" id="CP002047">
    <property type="protein sequence ID" value="ADI04673.1"/>
    <property type="molecule type" value="Genomic_DNA"/>
</dbReference>
<keyword evidence="3" id="KW-0804">Transcription</keyword>
<dbReference type="GO" id="GO:0003700">
    <property type="term" value="F:DNA-binding transcription factor activity"/>
    <property type="evidence" value="ECO:0007669"/>
    <property type="project" value="InterPro"/>
</dbReference>
<dbReference type="InterPro" id="IPR011711">
    <property type="entry name" value="GntR_C"/>
</dbReference>
<dbReference type="Pfam" id="PF07729">
    <property type="entry name" value="FCD"/>
    <property type="match status" value="1"/>
</dbReference>
<dbReference type="PANTHER" id="PTHR43537:SF5">
    <property type="entry name" value="UXU OPERON TRANSCRIPTIONAL REGULATOR"/>
    <property type="match status" value="1"/>
</dbReference>
<dbReference type="InterPro" id="IPR009057">
    <property type="entry name" value="Homeodomain-like_sf"/>
</dbReference>
<dbReference type="HOGENOM" id="CLU_446123_0_0_11"/>
<dbReference type="Gene3D" id="1.10.10.10">
    <property type="entry name" value="Winged helix-like DNA-binding domain superfamily/Winged helix DNA-binding domain"/>
    <property type="match status" value="1"/>
</dbReference>
<gene>
    <name evidence="5" type="ordered locus">SBI_01552</name>
</gene>
<dbReference type="InterPro" id="IPR036388">
    <property type="entry name" value="WH-like_DNA-bd_sf"/>
</dbReference>
<dbReference type="KEGG" id="sbh:SBI_01552"/>
<dbReference type="Gene3D" id="1.20.120.530">
    <property type="entry name" value="GntR ligand-binding domain-like"/>
    <property type="match status" value="1"/>
</dbReference>
<sequence length="617" mass="66592">MVGRPRNTVVLTEGERTALLQWSRSRTCSQARALRARIVLACAEQPTNSDVARHLGVSRDMVGKWRARFLAERLAGLDEQPRPGRPPTADDDTVAHVLVRTLTPPPPDARRTWSTRSMAAETGLSQSTVSRIWRTYGIQRGERVTAGPRRAYSLPDRAEEVVGLFIAPPVCVLAVTARAGRAGPARTSAATATSRLFGKDREPPHVLAVACAFADLRGRQHGEDASGTDHSTMDAFLEQTRSAAGAGTSVHLLAYGIPAQACGALDGSDPAASVRLRWHRAPSREAWTDEAHRLLAADGQVPPEVAPDLPRLRDALLTWSSTWTPSAAPFTRIAALRPSYDSPAICGPDSDSNVEDVPALDHRALSRAAQITPPDVPPGAPITTNPVVGMLRETLLTGDHQPGDRVLEAPLALRLGLSRRGVRTGLHALAEEGMLDLLPGGATAIPTVTAKDVLDLYALRASLGALLMRRIAMLGRDNLAPASAALAEVRAAARDNDHARIREVDLRFQDALARIADLPQAAGTFERLTARLRMFVNVLDMDYSQACDTIADEDTAVHDALRDADGNEAARLWRVKIERCVRYMIAQLPEDDVAPHLWTALAGRPRLRPGDPRGAAH</sequence>
<dbReference type="Proteomes" id="UP000000377">
    <property type="component" value="Chromosome"/>
</dbReference>
<name>D7CFD7_STRBB</name>
<dbReference type="SUPFAM" id="SSF46689">
    <property type="entry name" value="Homeodomain-like"/>
    <property type="match status" value="1"/>
</dbReference>
<dbReference type="InterPro" id="IPR036390">
    <property type="entry name" value="WH_DNA-bd_sf"/>
</dbReference>
<dbReference type="SUPFAM" id="SSF46785">
    <property type="entry name" value="Winged helix' DNA-binding domain"/>
    <property type="match status" value="1"/>
</dbReference>